<evidence type="ECO:0000313" key="4">
    <source>
        <dbReference type="Proteomes" id="UP000650081"/>
    </source>
</evidence>
<proteinExistence type="predicted"/>
<evidence type="ECO:0000256" key="1">
    <source>
        <dbReference type="SAM" id="Coils"/>
    </source>
</evidence>
<dbReference type="RefSeq" id="WP_187467390.1">
    <property type="nucleotide sequence ID" value="NZ_JACSIT010000135.1"/>
</dbReference>
<dbReference type="Proteomes" id="UP000650081">
    <property type="component" value="Unassembled WGS sequence"/>
</dbReference>
<feature type="coiled-coil region" evidence="1">
    <location>
        <begin position="944"/>
        <end position="983"/>
    </location>
</feature>
<organism evidence="3 4">
    <name type="scientific">Neolewinella lacunae</name>
    <dbReference type="NCBI Taxonomy" id="1517758"/>
    <lineage>
        <taxon>Bacteria</taxon>
        <taxon>Pseudomonadati</taxon>
        <taxon>Bacteroidota</taxon>
        <taxon>Saprospiria</taxon>
        <taxon>Saprospirales</taxon>
        <taxon>Lewinellaceae</taxon>
        <taxon>Neolewinella</taxon>
    </lineage>
</organism>
<keyword evidence="4" id="KW-1185">Reference proteome</keyword>
<protein>
    <recommendedName>
        <fullName evidence="5">AsmA-like C-terminal domain-containing protein</fullName>
    </recommendedName>
</protein>
<dbReference type="PANTHER" id="PTHR30441">
    <property type="entry name" value="DUF748 DOMAIN-CONTAINING PROTEIN"/>
    <property type="match status" value="1"/>
</dbReference>
<dbReference type="EMBL" id="JACSIT010000135">
    <property type="protein sequence ID" value="MBC6995355.1"/>
    <property type="molecule type" value="Genomic_DNA"/>
</dbReference>
<keyword evidence="1" id="KW-0175">Coiled coil</keyword>
<evidence type="ECO:0000256" key="2">
    <source>
        <dbReference type="SAM" id="MobiDB-lite"/>
    </source>
</evidence>
<reference evidence="3" key="1">
    <citation type="submission" date="2020-08" db="EMBL/GenBank/DDBJ databases">
        <title>Lewinella bacteria from marine environments.</title>
        <authorList>
            <person name="Zhong Y."/>
        </authorList>
    </citation>
    <scope>NUCLEOTIDE SEQUENCE</scope>
    <source>
        <strain evidence="3">KCTC 42187</strain>
    </source>
</reference>
<comment type="caution">
    <text evidence="3">The sequence shown here is derived from an EMBL/GenBank/DDBJ whole genome shotgun (WGS) entry which is preliminary data.</text>
</comment>
<gene>
    <name evidence="3" type="ORF">H9S92_14370</name>
</gene>
<sequence length="1060" mass="114467">MKIFKRILLAIVAFLVLGIAFLLAAPILFKDKIMANVKSSANQALNAKVDFRDVNLSFLRSFPDVALSIDDLEVVGIDTFAGLPLLTAKNVGVDVGFWSVVGGDGNYYIDEVRMDSPTINLLVLTPELANYLIVPESDSPALADTVTAPATAQINLEHYEIQNGTLVYDDRTTETYLKIEGLDTRGDGDFTASIFDLDTYSEAAALTLRQGGMTYLSKVKVVADAIVNVDLDNSRYTFRENAVRLNALDLVFDGSIDLEDNDDIVFDLTYSAPANDFRQLWSLIPAAYTQGFEEVQTRGTFTLNGTVNGAYNGEKEIYPAFTVQTDISGGSVQYPGRPVGLTGIDAQVAVNSPSSDLDQLKVDISRFNFNLGGDDFAGSFRLSTPLSDPNVDARLKGKIDLDKWAKAIPLDGVRELGGIILADITMNNVRQSLLTAGRYAEVALSGNASVRQLVYVADDLPAVRIATAAADFTPQAVNINDFQATLGRSDLQASGRITTPLAYFSPTQTMRGDMTIRSRFFDADEWMEEESSAAVSPAELGVAAAAPTSESEVFDRFDFDIDAEIDELQYTSYRPKNLKAVGNIKPNQLSIATASGTLGSSSFSGTGTITNLFDYTFGNGVLGGDLSVRSPFIDLADFMEEESSTATAEPATATGEEASAAIPVPANINLKMDVVADRVKYDNLTLNAMQGKMLVQGGQAVIEDGSAALLGGRMSFAGAYDTSEPGDPGFRFHYDLSALDFKESFAVLNSFAALAPIGKFLEGNFSTDLVLEGKLGPDLFPKLNTIDAQGFFQTAEARLTAFPPLQKIGQALDVETLKQSAVFKNLMTVFQINDGKVSIEPFDLKLAGIPMTVAGTHGLEQDMNYTINAAIPRSLIKGNIVTGTALSALDKLAGEAGKLGLNITPGDTLNIAIGLTGSIGSPQTSFKLLGTNGSGPQTVEDAVKDRLQNELDTRRDEVENEINQQVDAVRQDAERRLDSLKNIATDRSRAIQDSIRNAVNAQTNRLRQEAEQRLRMQLDSARLDSLRRLLPPGVNENANKVKEELEKFNPFKKKKPGGGR</sequence>
<dbReference type="InterPro" id="IPR052894">
    <property type="entry name" value="AsmA-related"/>
</dbReference>
<dbReference type="PANTHER" id="PTHR30441:SF8">
    <property type="entry name" value="DUF748 DOMAIN-CONTAINING PROTEIN"/>
    <property type="match status" value="1"/>
</dbReference>
<feature type="compositionally biased region" description="Basic and acidic residues" evidence="2">
    <location>
        <begin position="1039"/>
        <end position="1049"/>
    </location>
</feature>
<feature type="compositionally biased region" description="Basic residues" evidence="2">
    <location>
        <begin position="1050"/>
        <end position="1060"/>
    </location>
</feature>
<evidence type="ECO:0000313" key="3">
    <source>
        <dbReference type="EMBL" id="MBC6995355.1"/>
    </source>
</evidence>
<dbReference type="GO" id="GO:0090313">
    <property type="term" value="P:regulation of protein targeting to membrane"/>
    <property type="evidence" value="ECO:0007669"/>
    <property type="project" value="TreeGrafter"/>
</dbReference>
<name>A0A923PJS6_9BACT</name>
<accession>A0A923PJS6</accession>
<feature type="region of interest" description="Disordered" evidence="2">
    <location>
        <begin position="1033"/>
        <end position="1060"/>
    </location>
</feature>
<evidence type="ECO:0008006" key="5">
    <source>
        <dbReference type="Google" id="ProtNLM"/>
    </source>
</evidence>
<dbReference type="GO" id="GO:0005886">
    <property type="term" value="C:plasma membrane"/>
    <property type="evidence" value="ECO:0007669"/>
    <property type="project" value="TreeGrafter"/>
</dbReference>
<dbReference type="AlphaFoldDB" id="A0A923PJS6"/>